<evidence type="ECO:0000256" key="1">
    <source>
        <dbReference type="SAM" id="MobiDB-lite"/>
    </source>
</evidence>
<evidence type="ECO:0000313" key="3">
    <source>
        <dbReference type="Proteomes" id="UP000479000"/>
    </source>
</evidence>
<sequence>CSLTLQCTWASLSGGAAGFPNFHRPLLSAELVPFLTSRRAGPAPLRAPKSSAEAAHRMAHTLGK</sequence>
<accession>A0A6H5GL10</accession>
<proteinExistence type="predicted"/>
<organism evidence="2 3">
    <name type="scientific">Nesidiocoris tenuis</name>
    <dbReference type="NCBI Taxonomy" id="355587"/>
    <lineage>
        <taxon>Eukaryota</taxon>
        <taxon>Metazoa</taxon>
        <taxon>Ecdysozoa</taxon>
        <taxon>Arthropoda</taxon>
        <taxon>Hexapoda</taxon>
        <taxon>Insecta</taxon>
        <taxon>Pterygota</taxon>
        <taxon>Neoptera</taxon>
        <taxon>Paraneoptera</taxon>
        <taxon>Hemiptera</taxon>
        <taxon>Heteroptera</taxon>
        <taxon>Panheteroptera</taxon>
        <taxon>Cimicomorpha</taxon>
        <taxon>Miridae</taxon>
        <taxon>Dicyphina</taxon>
        <taxon>Nesidiocoris</taxon>
    </lineage>
</organism>
<protein>
    <submittedName>
        <fullName evidence="2">Uncharacterized protein</fullName>
    </submittedName>
</protein>
<evidence type="ECO:0000313" key="2">
    <source>
        <dbReference type="EMBL" id="CAB0003733.1"/>
    </source>
</evidence>
<feature type="region of interest" description="Disordered" evidence="1">
    <location>
        <begin position="42"/>
        <end position="64"/>
    </location>
</feature>
<reference evidence="2 3" key="1">
    <citation type="submission" date="2020-02" db="EMBL/GenBank/DDBJ databases">
        <authorList>
            <person name="Ferguson B K."/>
        </authorList>
    </citation>
    <scope>NUCLEOTIDE SEQUENCE [LARGE SCALE GENOMIC DNA]</scope>
</reference>
<gene>
    <name evidence="2" type="ORF">NTEN_LOCUS9232</name>
</gene>
<feature type="non-terminal residue" evidence="2">
    <location>
        <position position="1"/>
    </location>
</feature>
<dbReference type="Proteomes" id="UP000479000">
    <property type="component" value="Unassembled WGS sequence"/>
</dbReference>
<dbReference type="AlphaFoldDB" id="A0A6H5GL10"/>
<dbReference type="EMBL" id="CADCXU010013706">
    <property type="protein sequence ID" value="CAB0003733.1"/>
    <property type="molecule type" value="Genomic_DNA"/>
</dbReference>
<name>A0A6H5GL10_9HEMI</name>
<keyword evidence="3" id="KW-1185">Reference proteome</keyword>